<dbReference type="InterPro" id="IPR051059">
    <property type="entry name" value="VerF-like"/>
</dbReference>
<comment type="caution">
    <text evidence="12">The sequence shown here is derived from an EMBL/GenBank/DDBJ whole genome shotgun (WGS) entry which is preliminary data.</text>
</comment>
<dbReference type="InterPro" id="IPR007219">
    <property type="entry name" value="XnlR_reg_dom"/>
</dbReference>
<dbReference type="PROSITE" id="PS50157">
    <property type="entry name" value="ZINC_FINGER_C2H2_2"/>
    <property type="match status" value="2"/>
</dbReference>
<evidence type="ECO:0000256" key="1">
    <source>
        <dbReference type="ARBA" id="ARBA00004123"/>
    </source>
</evidence>
<dbReference type="SMART" id="SM00355">
    <property type="entry name" value="ZnF_C2H2"/>
    <property type="match status" value="2"/>
</dbReference>
<keyword evidence="4 9" id="KW-0863">Zinc-finger</keyword>
<evidence type="ECO:0000256" key="4">
    <source>
        <dbReference type="ARBA" id="ARBA00022771"/>
    </source>
</evidence>
<dbReference type="RefSeq" id="XP_025403135.1">
    <property type="nucleotide sequence ID" value="XM_025548695.1"/>
</dbReference>
<dbReference type="SUPFAM" id="SSF57667">
    <property type="entry name" value="beta-beta-alpha zinc fingers"/>
    <property type="match status" value="1"/>
</dbReference>
<dbReference type="GO" id="GO:0000978">
    <property type="term" value="F:RNA polymerase II cis-regulatory region sequence-specific DNA binding"/>
    <property type="evidence" value="ECO:0007669"/>
    <property type="project" value="InterPro"/>
</dbReference>
<evidence type="ECO:0000256" key="9">
    <source>
        <dbReference type="PROSITE-ProRule" id="PRU00042"/>
    </source>
</evidence>
<keyword evidence="5" id="KW-0862">Zinc</keyword>
<sequence>MTLAVAAVTPLGQGPKRIDGDIMAEDDALQAALNGVSRKRKRARKIQTDRKYDCGFEGCGKSYSRAEHLYRHQLNHTPKQIYRCDFPDCHRSFVRQDLCVRHRERHTTEGSQLQKRDHFAQTAASNSSPPKHATQIMPQMTSNLSSISLPSPKYPSTQTSMEGRMDPAPSSSGITPHLPVSSSAGSAGSQSFNYQSIVQHGVELSDPTFSQYSRSNSLSNHTLSSPPGQSSTTFSPPDLPAAPHIMPKGPAMPSTSSGKLGQNTRSRHSLAESVMTNDMDGPAYAGLQMPVGRYADMSMAPATSSTSASLDHAATIGALDSISGMMTSASTMGEAGFDSLASCVYPVFGGEAHNRSPFAMTEDFTAWLFNDPVTGASSMGYPATTNVVPNYLDAVQLQNQFFLNDPAYGSFLSGVIPHHPMSVTSILDPGSPRAIMSEEKRQELLALMGSRFNEAAYSVVAKRKDALMDGDMDDDEHVLSLRMMQTYIGSYWFHFHSQLPILHRPTFVADKAPNLLLLAVMAIGASTLDKIHGAEVTEAAAELANFIAWHLRWELFMDADFRPPAKLWVFQALLLLEVYEKMYSTRALHERAHIHHDTTLTLMRRGSSLIGRSALDSPASLRDDRQARSASGSTMAPDFVAEESWTHWIKAEATRRVAFAAFVLDSTHATMFGHSAKMVAHELRLPLPCDEALWSATSASEVARVQSSLHANGVKPVMCLDGLKKTLNGQRVRTNAFGRTILMAGLLSVSWHMNQRDLQLSSLGGPPALGGREKWRAALLRAFDNWRRDFDEALGQSAPGTFPGGYRPRYPLDDDNVFESRDVLHGLAHMASHVDIVDCQIFAGAGRLMGRAITPRDYKAAREKMVDRWATKATARDATFYALKFLSECLLDERRALNEDGEVYSGRDDYLLNRPWVLYIAALVVWSYGYALEGPINPPVRFNTPAEQQHDMQEFLRRVGGVREPSDLEGVKGRNRCMGLLLILRDGFANTRWELLTEAADLLSSCINKLNGVSKS</sequence>
<dbReference type="GO" id="GO:0005634">
    <property type="term" value="C:nucleus"/>
    <property type="evidence" value="ECO:0007669"/>
    <property type="project" value="UniProtKB-SubCell"/>
</dbReference>
<keyword evidence="7" id="KW-0804">Transcription</keyword>
<feature type="compositionally biased region" description="Polar residues" evidence="10">
    <location>
        <begin position="136"/>
        <end position="161"/>
    </location>
</feature>
<evidence type="ECO:0000256" key="10">
    <source>
        <dbReference type="SAM" id="MobiDB-lite"/>
    </source>
</evidence>
<keyword evidence="6" id="KW-0805">Transcription regulation</keyword>
<dbReference type="CDD" id="cd12148">
    <property type="entry name" value="fungal_TF_MHR"/>
    <property type="match status" value="1"/>
</dbReference>
<feature type="compositionally biased region" description="Polar residues" evidence="10">
    <location>
        <begin position="208"/>
        <end position="235"/>
    </location>
</feature>
<reference evidence="12 13" key="1">
    <citation type="submission" date="2016-12" db="EMBL/GenBank/DDBJ databases">
        <title>The genomes of Aspergillus section Nigri reveals drivers in fungal speciation.</title>
        <authorList>
            <consortium name="DOE Joint Genome Institute"/>
            <person name="Vesth T.C."/>
            <person name="Nybo J."/>
            <person name="Theobald S."/>
            <person name="Brandl J."/>
            <person name="Frisvad J.C."/>
            <person name="Nielsen K.F."/>
            <person name="Lyhne E.K."/>
            <person name="Kogle M.E."/>
            <person name="Kuo A."/>
            <person name="Riley R."/>
            <person name="Clum A."/>
            <person name="Nolan M."/>
            <person name="Lipzen A."/>
            <person name="Salamov A."/>
            <person name="Henrissat B."/>
            <person name="Wiebenga A."/>
            <person name="De Vries R.P."/>
            <person name="Grigoriev I.V."/>
            <person name="Mortensen U.H."/>
            <person name="Andersen M.R."/>
            <person name="Baker S.E."/>
        </authorList>
    </citation>
    <scope>NUCLEOTIDE SEQUENCE [LARGE SCALE GENOMIC DNA]</scope>
    <source>
        <strain evidence="12 13">CBS 117.55</strain>
    </source>
</reference>
<feature type="region of interest" description="Disordered" evidence="10">
    <location>
        <begin position="106"/>
        <end position="189"/>
    </location>
</feature>
<evidence type="ECO:0000256" key="2">
    <source>
        <dbReference type="ARBA" id="ARBA00022723"/>
    </source>
</evidence>
<dbReference type="Gene3D" id="3.30.160.60">
    <property type="entry name" value="Classic Zinc Finger"/>
    <property type="match status" value="1"/>
</dbReference>
<feature type="domain" description="C2H2-type" evidence="11">
    <location>
        <begin position="82"/>
        <end position="111"/>
    </location>
</feature>
<dbReference type="GO" id="GO:0008270">
    <property type="term" value="F:zinc ion binding"/>
    <property type="evidence" value="ECO:0007669"/>
    <property type="project" value="UniProtKB-KW"/>
</dbReference>
<dbReference type="VEuPathDB" id="FungiDB:BO70DRAFT_75925"/>
<evidence type="ECO:0000313" key="12">
    <source>
        <dbReference type="EMBL" id="PWY90692.1"/>
    </source>
</evidence>
<evidence type="ECO:0000259" key="11">
    <source>
        <dbReference type="PROSITE" id="PS50157"/>
    </source>
</evidence>
<feature type="region of interest" description="Disordered" evidence="10">
    <location>
        <begin position="208"/>
        <end position="266"/>
    </location>
</feature>
<dbReference type="GO" id="GO:0000981">
    <property type="term" value="F:DNA-binding transcription factor activity, RNA polymerase II-specific"/>
    <property type="evidence" value="ECO:0007669"/>
    <property type="project" value="InterPro"/>
</dbReference>
<dbReference type="Pfam" id="PF04082">
    <property type="entry name" value="Fungal_trans"/>
    <property type="match status" value="1"/>
</dbReference>
<gene>
    <name evidence="12" type="ORF">BO70DRAFT_75925</name>
</gene>
<evidence type="ECO:0000256" key="6">
    <source>
        <dbReference type="ARBA" id="ARBA00023015"/>
    </source>
</evidence>
<dbReference type="PROSITE" id="PS00028">
    <property type="entry name" value="ZINC_FINGER_C2H2_1"/>
    <property type="match status" value="2"/>
</dbReference>
<keyword evidence="8" id="KW-0539">Nucleus</keyword>
<dbReference type="GO" id="GO:0000785">
    <property type="term" value="C:chromatin"/>
    <property type="evidence" value="ECO:0007669"/>
    <property type="project" value="TreeGrafter"/>
</dbReference>
<name>A0A317WZE1_9EURO</name>
<accession>A0A317WZE1</accession>
<dbReference type="AlphaFoldDB" id="A0A317WZE1"/>
<dbReference type="PANTHER" id="PTHR40626:SF11">
    <property type="entry name" value="ZINC FINGER PROTEIN YPR022C"/>
    <property type="match status" value="1"/>
</dbReference>
<keyword evidence="2" id="KW-0479">Metal-binding</keyword>
<protein>
    <recommendedName>
        <fullName evidence="11">C2H2-type domain-containing protein</fullName>
    </recommendedName>
</protein>
<keyword evidence="3" id="KW-0677">Repeat</keyword>
<proteinExistence type="predicted"/>
<dbReference type="Proteomes" id="UP000247233">
    <property type="component" value="Unassembled WGS sequence"/>
</dbReference>
<evidence type="ECO:0000256" key="5">
    <source>
        <dbReference type="ARBA" id="ARBA00022833"/>
    </source>
</evidence>
<evidence type="ECO:0000256" key="8">
    <source>
        <dbReference type="ARBA" id="ARBA00023242"/>
    </source>
</evidence>
<evidence type="ECO:0000313" key="13">
    <source>
        <dbReference type="Proteomes" id="UP000247233"/>
    </source>
</evidence>
<dbReference type="EMBL" id="MSFL01000002">
    <property type="protein sequence ID" value="PWY90692.1"/>
    <property type="molecule type" value="Genomic_DNA"/>
</dbReference>
<dbReference type="STRING" id="1448321.A0A317WZE1"/>
<dbReference type="InterPro" id="IPR013087">
    <property type="entry name" value="Znf_C2H2_type"/>
</dbReference>
<dbReference type="OrthoDB" id="427030at2759"/>
<dbReference type="GeneID" id="37070932"/>
<dbReference type="PANTHER" id="PTHR40626">
    <property type="entry name" value="MIP31509P"/>
    <property type="match status" value="1"/>
</dbReference>
<feature type="compositionally biased region" description="Polar residues" evidence="10">
    <location>
        <begin position="253"/>
        <end position="264"/>
    </location>
</feature>
<organism evidence="12 13">
    <name type="scientific">Aspergillus heteromorphus CBS 117.55</name>
    <dbReference type="NCBI Taxonomy" id="1448321"/>
    <lineage>
        <taxon>Eukaryota</taxon>
        <taxon>Fungi</taxon>
        <taxon>Dikarya</taxon>
        <taxon>Ascomycota</taxon>
        <taxon>Pezizomycotina</taxon>
        <taxon>Eurotiomycetes</taxon>
        <taxon>Eurotiomycetidae</taxon>
        <taxon>Eurotiales</taxon>
        <taxon>Aspergillaceae</taxon>
        <taxon>Aspergillus</taxon>
        <taxon>Aspergillus subgen. Circumdati</taxon>
    </lineage>
</organism>
<dbReference type="GO" id="GO:0006351">
    <property type="term" value="P:DNA-templated transcription"/>
    <property type="evidence" value="ECO:0007669"/>
    <property type="project" value="InterPro"/>
</dbReference>
<feature type="domain" description="C2H2-type" evidence="11">
    <location>
        <begin position="52"/>
        <end position="81"/>
    </location>
</feature>
<keyword evidence="13" id="KW-1185">Reference proteome</keyword>
<comment type="subcellular location">
    <subcellularLocation>
        <location evidence="1">Nucleus</location>
    </subcellularLocation>
</comment>
<evidence type="ECO:0000256" key="3">
    <source>
        <dbReference type="ARBA" id="ARBA00022737"/>
    </source>
</evidence>
<dbReference type="InterPro" id="IPR036236">
    <property type="entry name" value="Znf_C2H2_sf"/>
</dbReference>
<evidence type="ECO:0000256" key="7">
    <source>
        <dbReference type="ARBA" id="ARBA00023163"/>
    </source>
</evidence>